<accession>A0A6A6HI79</accession>
<evidence type="ECO:0000313" key="3">
    <source>
        <dbReference type="Proteomes" id="UP000800092"/>
    </source>
</evidence>
<keyword evidence="3" id="KW-1185">Reference proteome</keyword>
<feature type="region of interest" description="Disordered" evidence="1">
    <location>
        <begin position="1"/>
        <end position="27"/>
    </location>
</feature>
<evidence type="ECO:0000313" key="2">
    <source>
        <dbReference type="EMBL" id="KAF2237592.1"/>
    </source>
</evidence>
<proteinExistence type="predicted"/>
<feature type="compositionally biased region" description="Polar residues" evidence="1">
    <location>
        <begin position="12"/>
        <end position="25"/>
    </location>
</feature>
<reference evidence="2" key="1">
    <citation type="journal article" date="2020" name="Stud. Mycol.">
        <title>101 Dothideomycetes genomes: a test case for predicting lifestyles and emergence of pathogens.</title>
        <authorList>
            <person name="Haridas S."/>
            <person name="Albert R."/>
            <person name="Binder M."/>
            <person name="Bloem J."/>
            <person name="Labutti K."/>
            <person name="Salamov A."/>
            <person name="Andreopoulos B."/>
            <person name="Baker S."/>
            <person name="Barry K."/>
            <person name="Bills G."/>
            <person name="Bluhm B."/>
            <person name="Cannon C."/>
            <person name="Castanera R."/>
            <person name="Culley D."/>
            <person name="Daum C."/>
            <person name="Ezra D."/>
            <person name="Gonzalez J."/>
            <person name="Henrissat B."/>
            <person name="Kuo A."/>
            <person name="Liang C."/>
            <person name="Lipzen A."/>
            <person name="Lutzoni F."/>
            <person name="Magnuson J."/>
            <person name="Mondo S."/>
            <person name="Nolan M."/>
            <person name="Ohm R."/>
            <person name="Pangilinan J."/>
            <person name="Park H.-J."/>
            <person name="Ramirez L."/>
            <person name="Alfaro M."/>
            <person name="Sun H."/>
            <person name="Tritt A."/>
            <person name="Yoshinaga Y."/>
            <person name="Zwiers L.-H."/>
            <person name="Turgeon B."/>
            <person name="Goodwin S."/>
            <person name="Spatafora J."/>
            <person name="Crous P."/>
            <person name="Grigoriev I."/>
        </authorList>
    </citation>
    <scope>NUCLEOTIDE SEQUENCE</scope>
    <source>
        <strain evidence="2">Tuck. ex Michener</strain>
    </source>
</reference>
<evidence type="ECO:0000256" key="1">
    <source>
        <dbReference type="SAM" id="MobiDB-lite"/>
    </source>
</evidence>
<sequence>MDWYQGRRPLKQRNNATAPIDQASTARELERVGPLEIRIQYARGRYDSLGECAALSSEGAGSNTGVSDYGATTDAVPEGTTGGSKKRKAADVKEEPQGPEDPPSQRARSSTVVKMRFHR</sequence>
<feature type="region of interest" description="Disordered" evidence="1">
    <location>
        <begin position="55"/>
        <end position="119"/>
    </location>
</feature>
<dbReference type="Proteomes" id="UP000800092">
    <property type="component" value="Unassembled WGS sequence"/>
</dbReference>
<gene>
    <name evidence="2" type="ORF">EV356DRAFT_510542</name>
</gene>
<name>A0A6A6HI79_VIRVR</name>
<organism evidence="2 3">
    <name type="scientific">Viridothelium virens</name>
    <name type="common">Speckled blister lichen</name>
    <name type="synonym">Trypethelium virens</name>
    <dbReference type="NCBI Taxonomy" id="1048519"/>
    <lineage>
        <taxon>Eukaryota</taxon>
        <taxon>Fungi</taxon>
        <taxon>Dikarya</taxon>
        <taxon>Ascomycota</taxon>
        <taxon>Pezizomycotina</taxon>
        <taxon>Dothideomycetes</taxon>
        <taxon>Dothideomycetes incertae sedis</taxon>
        <taxon>Trypetheliales</taxon>
        <taxon>Trypetheliaceae</taxon>
        <taxon>Viridothelium</taxon>
    </lineage>
</organism>
<protein>
    <submittedName>
        <fullName evidence="2">Uncharacterized protein</fullName>
    </submittedName>
</protein>
<dbReference type="AlphaFoldDB" id="A0A6A6HI79"/>
<dbReference type="EMBL" id="ML991779">
    <property type="protein sequence ID" value="KAF2237592.1"/>
    <property type="molecule type" value="Genomic_DNA"/>
</dbReference>